<feature type="compositionally biased region" description="Pro residues" evidence="8">
    <location>
        <begin position="438"/>
        <end position="448"/>
    </location>
</feature>
<keyword evidence="7" id="KW-0131">Cell cycle</keyword>
<keyword evidence="6" id="KW-0539">Nucleus</keyword>
<feature type="compositionally biased region" description="Polar residues" evidence="8">
    <location>
        <begin position="222"/>
        <end position="231"/>
    </location>
</feature>
<comment type="caution">
    <text evidence="9">The sequence shown here is derived from an EMBL/GenBank/DDBJ whole genome shotgun (WGS) entry which is preliminary data.</text>
</comment>
<feature type="compositionally biased region" description="Polar residues" evidence="8">
    <location>
        <begin position="248"/>
        <end position="269"/>
    </location>
</feature>
<comment type="similarity">
    <text evidence="2">Belongs to the SCC4/mau-2 family.</text>
</comment>
<feature type="compositionally biased region" description="Basic and acidic residues" evidence="8">
    <location>
        <begin position="521"/>
        <end position="549"/>
    </location>
</feature>
<evidence type="ECO:0000256" key="1">
    <source>
        <dbReference type="ARBA" id="ARBA00004123"/>
    </source>
</evidence>
<feature type="compositionally biased region" description="Polar residues" evidence="8">
    <location>
        <begin position="294"/>
        <end position="319"/>
    </location>
</feature>
<name>A0A8J8W8F7_9EURO</name>
<dbReference type="GO" id="GO:0005634">
    <property type="term" value="C:nucleus"/>
    <property type="evidence" value="ECO:0007669"/>
    <property type="project" value="UniProtKB-SubCell"/>
</dbReference>
<keyword evidence="4" id="KW-0498">Mitosis</keyword>
<dbReference type="GO" id="GO:0007059">
    <property type="term" value="P:chromosome segregation"/>
    <property type="evidence" value="ECO:0007669"/>
    <property type="project" value="UniProtKB-KW"/>
</dbReference>
<dbReference type="Pfam" id="PF10345">
    <property type="entry name" value="Cohesin_load"/>
    <property type="match status" value="1"/>
</dbReference>
<feature type="compositionally biased region" description="Low complexity" evidence="8">
    <location>
        <begin position="582"/>
        <end position="601"/>
    </location>
</feature>
<feature type="compositionally biased region" description="Polar residues" evidence="8">
    <location>
        <begin position="58"/>
        <end position="73"/>
    </location>
</feature>
<feature type="region of interest" description="Disordered" evidence="8">
    <location>
        <begin position="1"/>
        <end position="98"/>
    </location>
</feature>
<feature type="compositionally biased region" description="Pro residues" evidence="8">
    <location>
        <begin position="378"/>
        <end position="389"/>
    </location>
</feature>
<keyword evidence="3" id="KW-0132">Cell division</keyword>
<feature type="compositionally biased region" description="Basic and acidic residues" evidence="8">
    <location>
        <begin position="1279"/>
        <end position="1295"/>
    </location>
</feature>
<feature type="compositionally biased region" description="Low complexity" evidence="8">
    <location>
        <begin position="74"/>
        <end position="98"/>
    </location>
</feature>
<comment type="subcellular location">
    <subcellularLocation>
        <location evidence="1">Nucleus</location>
    </subcellularLocation>
</comment>
<feature type="compositionally biased region" description="Low complexity" evidence="8">
    <location>
        <begin position="236"/>
        <end position="247"/>
    </location>
</feature>
<evidence type="ECO:0000256" key="4">
    <source>
        <dbReference type="ARBA" id="ARBA00022776"/>
    </source>
</evidence>
<keyword evidence="10" id="KW-1185">Reference proteome</keyword>
<evidence type="ECO:0000313" key="9">
    <source>
        <dbReference type="EMBL" id="KAF7718682.1"/>
    </source>
</evidence>
<dbReference type="PANTHER" id="PTHR21394">
    <property type="entry name" value="MAU2 CHROMATID COHESION FACTOR HOMOLOG"/>
    <property type="match status" value="1"/>
</dbReference>
<gene>
    <name evidence="9" type="ORF">PECM_001100</name>
</gene>
<reference evidence="9" key="1">
    <citation type="journal article" date="2020" name="Front. Microbiol.">
        <title>Gene regulatory networks of Penicillium echinulatum 2HH and Penicillium oxalicum 114-2 inferred by a computational biology approach.</title>
        <authorList>
            <person name="Lenz A.R."/>
            <person name="Galan-Vasquez E."/>
            <person name="Balbinot E."/>
            <person name="De Abreu F.P."/>
            <person name="De Oliveira N.S."/>
            <person name="Da Rosa L.O."/>
            <person name="De Avila E Silva S."/>
            <person name="Camassola M."/>
            <person name="Dillon A.J.P."/>
            <person name="Perez-Rueda E."/>
        </authorList>
    </citation>
    <scope>NUCLEOTIDE SEQUENCE</scope>
    <source>
        <strain evidence="9">S1M29</strain>
    </source>
</reference>
<keyword evidence="5" id="KW-0159">Chromosome partition</keyword>
<evidence type="ECO:0000256" key="6">
    <source>
        <dbReference type="ARBA" id="ARBA00023242"/>
    </source>
</evidence>
<dbReference type="GO" id="GO:0051301">
    <property type="term" value="P:cell division"/>
    <property type="evidence" value="ECO:0007669"/>
    <property type="project" value="UniProtKB-KW"/>
</dbReference>
<feature type="compositionally biased region" description="Low complexity" evidence="8">
    <location>
        <begin position="196"/>
        <end position="221"/>
    </location>
</feature>
<feature type="compositionally biased region" description="Low complexity" evidence="8">
    <location>
        <begin position="501"/>
        <end position="513"/>
    </location>
</feature>
<proteinExistence type="inferred from homology"/>
<feature type="region of interest" description="Disordered" evidence="8">
    <location>
        <begin position="112"/>
        <end position="396"/>
    </location>
</feature>
<dbReference type="InterPro" id="IPR019440">
    <property type="entry name" value="MAU2"/>
</dbReference>
<evidence type="ECO:0000256" key="7">
    <source>
        <dbReference type="ARBA" id="ARBA00023306"/>
    </source>
</evidence>
<feature type="compositionally biased region" description="Low complexity" evidence="8">
    <location>
        <begin position="9"/>
        <end position="28"/>
    </location>
</feature>
<feature type="compositionally biased region" description="Pro residues" evidence="8">
    <location>
        <begin position="560"/>
        <end position="581"/>
    </location>
</feature>
<feature type="region of interest" description="Disordered" evidence="8">
    <location>
        <begin position="430"/>
        <end position="673"/>
    </location>
</feature>
<accession>A0A8J8W8F7</accession>
<feature type="compositionally biased region" description="Polar residues" evidence="8">
    <location>
        <begin position="183"/>
        <end position="195"/>
    </location>
</feature>
<feature type="compositionally biased region" description="Low complexity" evidence="8">
    <location>
        <begin position="137"/>
        <end position="182"/>
    </location>
</feature>
<evidence type="ECO:0008006" key="11">
    <source>
        <dbReference type="Google" id="ProtNLM"/>
    </source>
</evidence>
<evidence type="ECO:0000313" key="10">
    <source>
        <dbReference type="Proteomes" id="UP000631181"/>
    </source>
</evidence>
<dbReference type="GO" id="GO:0007064">
    <property type="term" value="P:mitotic sister chromatid cohesion"/>
    <property type="evidence" value="ECO:0007669"/>
    <property type="project" value="InterPro"/>
</dbReference>
<feature type="region of interest" description="Disordered" evidence="8">
    <location>
        <begin position="1279"/>
        <end position="1310"/>
    </location>
</feature>
<evidence type="ECO:0000256" key="2">
    <source>
        <dbReference type="ARBA" id="ARBA00008585"/>
    </source>
</evidence>
<feature type="compositionally biased region" description="Low complexity" evidence="8">
    <location>
        <begin position="115"/>
        <end position="124"/>
    </location>
</feature>
<dbReference type="EMBL" id="WIWV01000012">
    <property type="protein sequence ID" value="KAF7718682.1"/>
    <property type="molecule type" value="Genomic_DNA"/>
</dbReference>
<organism evidence="9 10">
    <name type="scientific">Penicillium ucsense</name>
    <dbReference type="NCBI Taxonomy" id="2839758"/>
    <lineage>
        <taxon>Eukaryota</taxon>
        <taxon>Fungi</taxon>
        <taxon>Dikarya</taxon>
        <taxon>Ascomycota</taxon>
        <taxon>Pezizomycotina</taxon>
        <taxon>Eurotiomycetes</taxon>
        <taxon>Eurotiomycetidae</taxon>
        <taxon>Eurotiales</taxon>
        <taxon>Aspergillaceae</taxon>
        <taxon>Penicillium</taxon>
    </lineage>
</organism>
<feature type="compositionally biased region" description="Polar residues" evidence="8">
    <location>
        <begin position="649"/>
        <end position="666"/>
    </location>
</feature>
<evidence type="ECO:0000256" key="8">
    <source>
        <dbReference type="SAM" id="MobiDB-lite"/>
    </source>
</evidence>
<sequence length="1310" mass="144583">MSYPPPNSGQYPQYVQQTQYQTGQVAPQPQYPFNHVAPPAQSPYGYGKATGYPMGMMQPQSWNQYGQQFSQTMPSQAQSSPSQQQQQQQQQPPALQPAPLIHAQQLVQPQYPAFSQPSPMSMSQRQHAPISQARQSPVLQQQPQINVNQQQQQSPHLQLQQSPRPQLQHQQSPRPQFQQQSPRLNAQQQSPRVQYQQHSSPRSQFQQSPQVQLQQLQHLSSIVPSQQQSPRLQVLQPSPRSQPSAQPTLQTQTLQNRQPPHQQSQTYLIENQYKQPQRQQPQLKPPQSQPSHPRQTLPQPPNLQTVPSQQPVHQLSEPLNQHAEHQPKSPPQPPPETQQAQQPRYQEPSFQPIRQEGLQPSNSPSAPKPQLIHTQQLQPPPAPPVPLPSLPVEQPQHQFINPAELFVQPPLPTAPRSRYGSLSHLLDKSELSSSLELPPIPTTLPPTAPSSQVNEFHVQEPQSKEAERQKIPLSSVLSQPEEPASAPEVQPIEQTVAQDTAPPLLKPAAEAEPSTAKSVVKKKEPKQPASTPKKEPRKESKKPKADAKVSKPKSKAASKPTPPKLAPSKASPPKPLPPSLPSVPSVPSVSSVPSVPSAPSVQPLDPSPPEAVAPKLDISSQVQPTPSPPKQVAPQVMIPAPSDLPAGGLSQTQNIPVPGKPSTQASPDRVTKVTKPPVDYQVLLLSLADEYLNAAHRHGTRTALGTSQANVEEYYKLVSTGLGCLEAVLKNWRLQPRKEALVRLRYARTLYEETENDLEAETALSKGIDLCERNRMLDLKYSMQHLLARMLHKSNPKASLKAVDGMIQDVEAYRHTAWEYTFRFLRVTLSLSSSSHPDSVQALQHLTKISTMASRNGDKAVAAMAAVIEALAHLQQGTGSDAIEQAQRALAAARSHQLNEEFKHIPQLVTLTQMVDICCSLLEYDVPQASQKLKALQTLADETLNDPNWRADGSFSVPLSGKSAGPSSIDTGDILQVQNGTLLLSFNWLPQHDLYALSYFLSSITLSAKNSYDGRKAEQFLDEGLRMIQGSFTAPQEISESMVNATKRVEWRRSLCCNFLLQRVFLACARTDWEFAAQSLQELRHFAQECGPNLPTSIQCLMEYAAGTIAQATGDLAQALSIFQSPLLSLSPSASKTARNDPCRDTCILAALNTILIIRDPSHPAHPHLPAVQATIEPFCQNGPNKYIQAAYYLVCATVQTESTIQTKTFLQHALQSATAISNSQITCMTLTFMSWKYFRGVVGEQAEKSVRAGRAMAKRANDRLWASVTDEMLAETLERHGKGDEARGVREEGQRLITGLPHSLKRPAS</sequence>
<evidence type="ECO:0000256" key="3">
    <source>
        <dbReference type="ARBA" id="ARBA00022618"/>
    </source>
</evidence>
<protein>
    <recommendedName>
        <fullName evidence="11">75k gamma secalin</fullName>
    </recommendedName>
</protein>
<evidence type="ECO:0000256" key="5">
    <source>
        <dbReference type="ARBA" id="ARBA00022829"/>
    </source>
</evidence>
<dbReference type="Proteomes" id="UP000631181">
    <property type="component" value="Unassembled WGS sequence"/>
</dbReference>
<feature type="compositionally biased region" description="Low complexity" evidence="8">
    <location>
        <begin position="272"/>
        <end position="282"/>
    </location>
</feature>
<dbReference type="OrthoDB" id="5565328at2759"/>